<dbReference type="AlphaFoldDB" id="A0A3P3QX36"/>
<dbReference type="RefSeq" id="WP_128674579.1">
    <property type="nucleotide sequence ID" value="NZ_RRCO01000004.1"/>
</dbReference>
<accession>A0A3P3QX36</accession>
<dbReference type="Pfam" id="PF01844">
    <property type="entry name" value="HNH"/>
    <property type="match status" value="1"/>
</dbReference>
<gene>
    <name evidence="2" type="ORF">EHV10_10305</name>
</gene>
<name>A0A3P3QX36_9FIRM</name>
<organism evidence="2 3">
    <name type="scientific">Lachnoanaerobaculum gingivalis</name>
    <dbReference type="NCBI Taxonomy" id="2490855"/>
    <lineage>
        <taxon>Bacteria</taxon>
        <taxon>Bacillati</taxon>
        <taxon>Bacillota</taxon>
        <taxon>Clostridia</taxon>
        <taxon>Lachnospirales</taxon>
        <taxon>Lachnospiraceae</taxon>
        <taxon>Lachnoanaerobaculum</taxon>
    </lineage>
</organism>
<dbReference type="InterPro" id="IPR003615">
    <property type="entry name" value="HNH_nuc"/>
</dbReference>
<evidence type="ECO:0000313" key="3">
    <source>
        <dbReference type="Proteomes" id="UP000272490"/>
    </source>
</evidence>
<protein>
    <submittedName>
        <fullName evidence="2">HNH endonuclease</fullName>
    </submittedName>
</protein>
<keyword evidence="2" id="KW-0378">Hydrolase</keyword>
<proteinExistence type="predicted"/>
<dbReference type="SMART" id="SM00507">
    <property type="entry name" value="HNHc"/>
    <property type="match status" value="1"/>
</dbReference>
<dbReference type="GO" id="GO:0003676">
    <property type="term" value="F:nucleic acid binding"/>
    <property type="evidence" value="ECO:0007669"/>
    <property type="project" value="InterPro"/>
</dbReference>
<dbReference type="Gene3D" id="1.10.30.50">
    <property type="match status" value="1"/>
</dbReference>
<dbReference type="OrthoDB" id="9802901at2"/>
<dbReference type="EMBL" id="RRCO01000004">
    <property type="protein sequence ID" value="RRJ25278.1"/>
    <property type="molecule type" value="Genomic_DNA"/>
</dbReference>
<dbReference type="GO" id="GO:0008270">
    <property type="term" value="F:zinc ion binding"/>
    <property type="evidence" value="ECO:0007669"/>
    <property type="project" value="InterPro"/>
</dbReference>
<feature type="domain" description="HNH nuclease" evidence="1">
    <location>
        <begin position="27"/>
        <end position="80"/>
    </location>
</feature>
<dbReference type="CDD" id="cd00085">
    <property type="entry name" value="HNHc"/>
    <property type="match status" value="1"/>
</dbReference>
<dbReference type="Proteomes" id="UP000272490">
    <property type="component" value="Unassembled WGS sequence"/>
</dbReference>
<evidence type="ECO:0000313" key="2">
    <source>
        <dbReference type="EMBL" id="RRJ25278.1"/>
    </source>
</evidence>
<evidence type="ECO:0000259" key="1">
    <source>
        <dbReference type="SMART" id="SM00507"/>
    </source>
</evidence>
<dbReference type="GO" id="GO:0004519">
    <property type="term" value="F:endonuclease activity"/>
    <property type="evidence" value="ECO:0007669"/>
    <property type="project" value="UniProtKB-KW"/>
</dbReference>
<dbReference type="InterPro" id="IPR002711">
    <property type="entry name" value="HNH"/>
</dbReference>
<sequence length="193" mass="22784">MRIHGKNEISRSVDVNQENDYKKYVPQLREDFKHICGYCGKSEEVTTKGFEPDHFVPGRIDSNRKLDYSNLVYSCFTCNRKKLGKWPTEDKNKSNDGNIGFVDPALKEYDLHLGRDKEGNIEFYTKVGEYMYNIAFSFDMRPMKEIWKISQLINAKDNLFKVKDKLTPEELMKYLELDKAIDELKKILFEKKE</sequence>
<reference evidence="2 3" key="1">
    <citation type="submission" date="2018-11" db="EMBL/GenBank/DDBJ databases">
        <title>Genome sequencing of Lachnoanaerobaculum sp. KCOM 2030 (= ChDC B114).</title>
        <authorList>
            <person name="Kook J.-K."/>
            <person name="Park S.-N."/>
            <person name="Lim Y.K."/>
        </authorList>
    </citation>
    <scope>NUCLEOTIDE SEQUENCE [LARGE SCALE GENOMIC DNA]</scope>
    <source>
        <strain evidence="2 3">KCOM 2030</strain>
    </source>
</reference>
<keyword evidence="3" id="KW-1185">Reference proteome</keyword>
<comment type="caution">
    <text evidence="2">The sequence shown here is derived from an EMBL/GenBank/DDBJ whole genome shotgun (WGS) entry which is preliminary data.</text>
</comment>
<keyword evidence="2" id="KW-0540">Nuclease</keyword>
<keyword evidence="2" id="KW-0255">Endonuclease</keyword>